<comment type="caution">
    <text evidence="4">The sequence shown here is derived from an EMBL/GenBank/DDBJ whole genome shotgun (WGS) entry which is preliminary data.</text>
</comment>
<name>A0A5C6V7G0_9BURK</name>
<feature type="transmembrane region" description="Helical" evidence="1">
    <location>
        <begin position="70"/>
        <end position="90"/>
    </location>
</feature>
<sequence length="297" mass="31438">MTAEAGVALMVATTATFAASDSVVKVIGTAVPLTAILLGRYIFQAIALGAWQARGGISRFRHMGTLKLQVLRAVLLLLNSACTFAGLRFLPLPVSTSLAMMAPLISTLLAATLLDEEVSRARWSMVMLGFIGMLIVVRPGSGEFSWAVAFPIGAATTFACFQVVSSKLSTAGDPVTTNFYTALIASIALASLLWIDQAALLPAIREVTAGSWLLVIAMASLATSGHLLMLQALRRTPLAVLTPFGYAQLAFATFFSWLLFGKVPDMWTFIGMTVIAVSGIGTMLMHARSFAGNVADE</sequence>
<organism evidence="4 5">
    <name type="scientific">Paraburkholderia azotifigens</name>
    <dbReference type="NCBI Taxonomy" id="2057004"/>
    <lineage>
        <taxon>Bacteria</taxon>
        <taxon>Pseudomonadati</taxon>
        <taxon>Pseudomonadota</taxon>
        <taxon>Betaproteobacteria</taxon>
        <taxon>Burkholderiales</taxon>
        <taxon>Burkholderiaceae</taxon>
        <taxon>Paraburkholderia</taxon>
    </lineage>
</organism>
<evidence type="ECO:0000259" key="2">
    <source>
        <dbReference type="Pfam" id="PF00892"/>
    </source>
</evidence>
<dbReference type="EMBL" id="VOQS01000005">
    <property type="protein sequence ID" value="TXC81173.1"/>
    <property type="molecule type" value="Genomic_DNA"/>
</dbReference>
<keyword evidence="1" id="KW-1133">Transmembrane helix</keyword>
<keyword evidence="6" id="KW-1185">Reference proteome</keyword>
<feature type="transmembrane region" description="Helical" evidence="1">
    <location>
        <begin position="30"/>
        <end position="50"/>
    </location>
</feature>
<feature type="transmembrane region" description="Helical" evidence="1">
    <location>
        <begin position="121"/>
        <end position="138"/>
    </location>
</feature>
<evidence type="ECO:0000313" key="5">
    <source>
        <dbReference type="Proteomes" id="UP000321776"/>
    </source>
</evidence>
<reference evidence="3 6" key="3">
    <citation type="submission" date="2024-01" db="EMBL/GenBank/DDBJ databases">
        <title>The diversity of rhizobia nodulating Mimosa spp. in eleven states of Brazil covering several biomes is determined by host plant, location, and edaphic factors.</title>
        <authorList>
            <person name="Rouws L."/>
            <person name="Barauna A."/>
            <person name="Beukes C."/>
            <person name="De Faria S.M."/>
            <person name="Gross E."/>
            <person name="Dos Reis Junior F.B."/>
            <person name="Simon M."/>
            <person name="Maluk M."/>
            <person name="Odee D.W."/>
            <person name="Kenicer G."/>
            <person name="Young J.P.W."/>
            <person name="Reis V.M."/>
            <person name="Zilli J."/>
            <person name="James E.K."/>
        </authorList>
    </citation>
    <scope>NUCLEOTIDE SEQUENCE [LARGE SCALE GENOMIC DNA]</scope>
    <source>
        <strain evidence="3 6">JPY530</strain>
    </source>
</reference>
<dbReference type="InterPro" id="IPR000620">
    <property type="entry name" value="EamA_dom"/>
</dbReference>
<feature type="domain" description="EamA" evidence="2">
    <location>
        <begin position="6"/>
        <end position="137"/>
    </location>
</feature>
<feature type="domain" description="EamA" evidence="2">
    <location>
        <begin position="146"/>
        <end position="278"/>
    </location>
</feature>
<keyword evidence="1" id="KW-0812">Transmembrane</keyword>
<feature type="transmembrane region" description="Helical" evidence="1">
    <location>
        <begin position="266"/>
        <end position="285"/>
    </location>
</feature>
<evidence type="ECO:0000313" key="3">
    <source>
        <dbReference type="EMBL" id="MEM5338037.1"/>
    </source>
</evidence>
<protein>
    <submittedName>
        <fullName evidence="4">DMT family transporter</fullName>
    </submittedName>
</protein>
<dbReference type="InterPro" id="IPR037185">
    <property type="entry name" value="EmrE-like"/>
</dbReference>
<dbReference type="Proteomes" id="UP000321776">
    <property type="component" value="Unassembled WGS sequence"/>
</dbReference>
<accession>A0A5C6V7G0</accession>
<evidence type="ECO:0000313" key="6">
    <source>
        <dbReference type="Proteomes" id="UP001481677"/>
    </source>
</evidence>
<evidence type="ECO:0000256" key="1">
    <source>
        <dbReference type="SAM" id="Phobius"/>
    </source>
</evidence>
<proteinExistence type="predicted"/>
<dbReference type="PANTHER" id="PTHR22911">
    <property type="entry name" value="ACYL-MALONYL CONDENSING ENZYME-RELATED"/>
    <property type="match status" value="1"/>
</dbReference>
<feature type="transmembrane region" description="Helical" evidence="1">
    <location>
        <begin position="177"/>
        <end position="195"/>
    </location>
</feature>
<gene>
    <name evidence="4" type="ORF">FRZ40_34770</name>
    <name evidence="3" type="ORF">V4C56_00175</name>
</gene>
<reference evidence="4" key="2">
    <citation type="submission" date="2019-08" db="EMBL/GenBank/DDBJ databases">
        <authorList>
            <person name="Im W.-T."/>
        </authorList>
    </citation>
    <scope>NUCLEOTIDE SEQUENCE</scope>
    <source>
        <strain evidence="4">NF 2-5-3</strain>
    </source>
</reference>
<dbReference type="EMBL" id="JAZHGA010000001">
    <property type="protein sequence ID" value="MEM5338037.1"/>
    <property type="molecule type" value="Genomic_DNA"/>
</dbReference>
<dbReference type="GO" id="GO:0016020">
    <property type="term" value="C:membrane"/>
    <property type="evidence" value="ECO:0007669"/>
    <property type="project" value="InterPro"/>
</dbReference>
<keyword evidence="1" id="KW-0472">Membrane</keyword>
<dbReference type="SUPFAM" id="SSF103481">
    <property type="entry name" value="Multidrug resistance efflux transporter EmrE"/>
    <property type="match status" value="2"/>
</dbReference>
<feature type="transmembrane region" description="Helical" evidence="1">
    <location>
        <begin position="144"/>
        <end position="165"/>
    </location>
</feature>
<dbReference type="Proteomes" id="UP001481677">
    <property type="component" value="Unassembled WGS sequence"/>
</dbReference>
<evidence type="ECO:0000313" key="4">
    <source>
        <dbReference type="EMBL" id="TXC81173.1"/>
    </source>
</evidence>
<dbReference type="PANTHER" id="PTHR22911:SF103">
    <property type="entry name" value="BLR2811 PROTEIN"/>
    <property type="match status" value="1"/>
</dbReference>
<feature type="transmembrane region" description="Helical" evidence="1">
    <location>
        <begin position="96"/>
        <end position="114"/>
    </location>
</feature>
<dbReference type="AlphaFoldDB" id="A0A5C6V7G0"/>
<dbReference type="Pfam" id="PF00892">
    <property type="entry name" value="EamA"/>
    <property type="match status" value="2"/>
</dbReference>
<feature type="transmembrane region" description="Helical" evidence="1">
    <location>
        <begin position="240"/>
        <end position="260"/>
    </location>
</feature>
<feature type="transmembrane region" description="Helical" evidence="1">
    <location>
        <begin position="207"/>
        <end position="228"/>
    </location>
</feature>
<reference evidence="4 5" key="1">
    <citation type="journal article" date="2018" name="Int. J. Syst. Evol. Microbiol.">
        <title>Paraburkholderia azotifigens sp. nov., a nitrogen-fixing bacterium isolated from paddy soil.</title>
        <authorList>
            <person name="Choi G.M."/>
            <person name="Im W.T."/>
        </authorList>
    </citation>
    <scope>NUCLEOTIDE SEQUENCE [LARGE SCALE GENOMIC DNA]</scope>
    <source>
        <strain evidence="4 5">NF 2-5-3</strain>
    </source>
</reference>